<dbReference type="AlphaFoldDB" id="A0A7W8EW38"/>
<keyword evidence="2" id="KW-1185">Reference proteome</keyword>
<gene>
    <name evidence="1" type="ORF">FHS40_004360</name>
</gene>
<accession>A0A7W8EW38</accession>
<organism evidence="1 2">
    <name type="scientific">Streptomyces spectabilis</name>
    <dbReference type="NCBI Taxonomy" id="68270"/>
    <lineage>
        <taxon>Bacteria</taxon>
        <taxon>Bacillati</taxon>
        <taxon>Actinomycetota</taxon>
        <taxon>Actinomycetes</taxon>
        <taxon>Kitasatosporales</taxon>
        <taxon>Streptomycetaceae</taxon>
        <taxon>Streptomyces</taxon>
    </lineage>
</organism>
<name>A0A7W8EW38_STRST</name>
<protein>
    <submittedName>
        <fullName evidence="1">Tetratricopeptide (TPR) repeat protein</fullName>
    </submittedName>
</protein>
<proteinExistence type="predicted"/>
<comment type="caution">
    <text evidence="1">The sequence shown here is derived from an EMBL/GenBank/DDBJ whole genome shotgun (WGS) entry which is preliminary data.</text>
</comment>
<dbReference type="Proteomes" id="UP000549009">
    <property type="component" value="Unassembled WGS sequence"/>
</dbReference>
<evidence type="ECO:0000313" key="1">
    <source>
        <dbReference type="EMBL" id="MBB5105265.1"/>
    </source>
</evidence>
<dbReference type="EMBL" id="JACHJD010000007">
    <property type="protein sequence ID" value="MBB5105265.1"/>
    <property type="molecule type" value="Genomic_DNA"/>
</dbReference>
<reference evidence="1 2" key="1">
    <citation type="submission" date="2020-08" db="EMBL/GenBank/DDBJ databases">
        <title>Genomic Encyclopedia of Type Strains, Phase III (KMG-III): the genomes of soil and plant-associated and newly described type strains.</title>
        <authorList>
            <person name="Whitman W."/>
        </authorList>
    </citation>
    <scope>NUCLEOTIDE SEQUENCE [LARGE SCALE GENOMIC DNA]</scope>
    <source>
        <strain evidence="1 2">CECT 3146</strain>
    </source>
</reference>
<sequence length="484" mass="53279">MGRQAKPGSKAHRRQLRDRLAALGFPEEIIPARVAEHLIAKCQIRPRTAWRLAADLSLDQAARHYNVIRGDAGAGMRGSRIWEYEQWPDRGVRPTLPALRTLAQVYGAGFRDLLDLCDLEQLPPGYLAEYHAAAAGAPGTPSVAVTGQQPQGAAVPTPSRATAVVGENVLAEAMILTKTNVDDVQLDDLWSDMTYLGNAYAHAPPASVLRQLSLVRERAAALLKNRQRPKQTRDLYVMSAKCCAMMAWTSADLGRYDTAQELNSAAWLYYQYADDPLARRWVRTAQARVEYWAGNGAESARLAADGLAARVGKGMADGPLILAEARGWATVQAEQRVLDAVGRWARIEDVDPAIAEEDRFFNISKDRRHYMAGTSLLSVGRTDLALKELRTARQAYGALAPELRWEVMELMIRIEKARAYLRLGELDGAAAELEPFLSTDVGEQPDMVRAVLKAVATELAAPRWQHTKAARDLMDSLSSAQMSV</sequence>
<dbReference type="RefSeq" id="WP_212669203.1">
    <property type="nucleotide sequence ID" value="NZ_BMSQ01000028.1"/>
</dbReference>
<evidence type="ECO:0000313" key="2">
    <source>
        <dbReference type="Proteomes" id="UP000549009"/>
    </source>
</evidence>